<dbReference type="GO" id="GO:0005829">
    <property type="term" value="C:cytosol"/>
    <property type="evidence" value="ECO:0007669"/>
    <property type="project" value="UniProtKB-ARBA"/>
</dbReference>
<organism evidence="3 4">
    <name type="scientific">Reticulibacter mediterranei</name>
    <dbReference type="NCBI Taxonomy" id="2778369"/>
    <lineage>
        <taxon>Bacteria</taxon>
        <taxon>Bacillati</taxon>
        <taxon>Chloroflexota</taxon>
        <taxon>Ktedonobacteria</taxon>
        <taxon>Ktedonobacterales</taxon>
        <taxon>Reticulibacteraceae</taxon>
        <taxon>Reticulibacter</taxon>
    </lineage>
</organism>
<evidence type="ECO:0000259" key="2">
    <source>
        <dbReference type="Pfam" id="PF00248"/>
    </source>
</evidence>
<dbReference type="InterPro" id="IPR023210">
    <property type="entry name" value="NADP_OxRdtase_dom"/>
</dbReference>
<dbReference type="PANTHER" id="PTHR43364:SF4">
    <property type="entry name" value="NAD(P)-LINKED OXIDOREDUCTASE SUPERFAMILY PROTEIN"/>
    <property type="match status" value="1"/>
</dbReference>
<dbReference type="FunFam" id="3.20.20.100:FF:000004">
    <property type="entry name" value="Oxidoreductase, aldo/keto reductase"/>
    <property type="match status" value="1"/>
</dbReference>
<gene>
    <name evidence="3" type="ORF">KSF_083660</name>
</gene>
<dbReference type="GO" id="GO:0016491">
    <property type="term" value="F:oxidoreductase activity"/>
    <property type="evidence" value="ECO:0007669"/>
    <property type="project" value="UniProtKB-KW"/>
</dbReference>
<name>A0A8J3N776_9CHLR</name>
<dbReference type="RefSeq" id="WP_220209073.1">
    <property type="nucleotide sequence ID" value="NZ_BNJK01000002.1"/>
</dbReference>
<dbReference type="Pfam" id="PF00248">
    <property type="entry name" value="Aldo_ket_red"/>
    <property type="match status" value="1"/>
</dbReference>
<dbReference type="PANTHER" id="PTHR43364">
    <property type="entry name" value="NADH-SPECIFIC METHYLGLYOXAL REDUCTASE-RELATED"/>
    <property type="match status" value="1"/>
</dbReference>
<sequence length="346" mass="38008">MTLLNQYRVLGRSGLKVSLLCLGTMTFGNGSGWSADEATSKAIFETYLEQGGNFIDTAVSYTNGLSETLLGRYIAGRRDQIVLATKFAVNTRPGDPNAGGNHRKNIVQSVEASLQRLGTDYIDLYYLHMWDGRTPVEEIMRALDDLVRSGKVLYLGISDTPAWEVSRANMLAELRGWTSFIALQIEYSLGQRTGERDLLPMARELGIGVLPWSPLGGGLFSGKYSRNDLAAGTEKGTRKAWMQQFGRFTERHLTIADIVHKIARELDATPAQVAIAWTLQQPGVISTLLGVRTSEQLRENLGALTITLSAEQLHELDQVSAIDYGFPHDFLARVRASALDGGTTIV</sequence>
<keyword evidence="4" id="KW-1185">Reference proteome</keyword>
<dbReference type="Proteomes" id="UP000597444">
    <property type="component" value="Unassembled WGS sequence"/>
</dbReference>
<dbReference type="CDD" id="cd19080">
    <property type="entry name" value="AKR_AKR9A_9B"/>
    <property type="match status" value="1"/>
</dbReference>
<dbReference type="InterPro" id="IPR050523">
    <property type="entry name" value="AKR_Detox_Biosynth"/>
</dbReference>
<dbReference type="SUPFAM" id="SSF51430">
    <property type="entry name" value="NAD(P)-linked oxidoreductase"/>
    <property type="match status" value="1"/>
</dbReference>
<comment type="caution">
    <text evidence="3">The sequence shown here is derived from an EMBL/GenBank/DDBJ whole genome shotgun (WGS) entry which is preliminary data.</text>
</comment>
<evidence type="ECO:0000313" key="4">
    <source>
        <dbReference type="Proteomes" id="UP000597444"/>
    </source>
</evidence>
<feature type="domain" description="NADP-dependent oxidoreductase" evidence="2">
    <location>
        <begin position="20"/>
        <end position="320"/>
    </location>
</feature>
<reference evidence="3" key="1">
    <citation type="submission" date="2020-10" db="EMBL/GenBank/DDBJ databases">
        <title>Taxonomic study of unclassified bacteria belonging to the class Ktedonobacteria.</title>
        <authorList>
            <person name="Yabe S."/>
            <person name="Wang C.M."/>
            <person name="Zheng Y."/>
            <person name="Sakai Y."/>
            <person name="Cavaletti L."/>
            <person name="Monciardini P."/>
            <person name="Donadio S."/>
        </authorList>
    </citation>
    <scope>NUCLEOTIDE SEQUENCE</scope>
    <source>
        <strain evidence="3">ID150040</strain>
    </source>
</reference>
<proteinExistence type="predicted"/>
<dbReference type="EMBL" id="BNJK01000002">
    <property type="protein sequence ID" value="GHO98318.1"/>
    <property type="molecule type" value="Genomic_DNA"/>
</dbReference>
<protein>
    <submittedName>
        <fullName evidence="3">Aldo/keto reductase</fullName>
    </submittedName>
</protein>
<dbReference type="Gene3D" id="3.20.20.100">
    <property type="entry name" value="NADP-dependent oxidoreductase domain"/>
    <property type="match status" value="1"/>
</dbReference>
<dbReference type="PRINTS" id="PR00069">
    <property type="entry name" value="ALDKETRDTASE"/>
</dbReference>
<evidence type="ECO:0000313" key="3">
    <source>
        <dbReference type="EMBL" id="GHO98318.1"/>
    </source>
</evidence>
<dbReference type="AlphaFoldDB" id="A0A8J3N776"/>
<evidence type="ECO:0000256" key="1">
    <source>
        <dbReference type="ARBA" id="ARBA00023002"/>
    </source>
</evidence>
<dbReference type="InterPro" id="IPR020471">
    <property type="entry name" value="AKR"/>
</dbReference>
<accession>A0A8J3N776</accession>
<dbReference type="InterPro" id="IPR036812">
    <property type="entry name" value="NAD(P)_OxRdtase_dom_sf"/>
</dbReference>
<keyword evidence="1" id="KW-0560">Oxidoreductase</keyword>